<accession>A0AAE9XFI5</accession>
<feature type="compositionally biased region" description="Basic and acidic residues" evidence="1">
    <location>
        <begin position="200"/>
        <end position="215"/>
    </location>
</feature>
<feature type="region of interest" description="Disordered" evidence="1">
    <location>
        <begin position="200"/>
        <end position="228"/>
    </location>
</feature>
<organism evidence="2 3">
    <name type="scientific">Vagococcus lutrae</name>
    <dbReference type="NCBI Taxonomy" id="81947"/>
    <lineage>
        <taxon>Bacteria</taxon>
        <taxon>Bacillati</taxon>
        <taxon>Bacillota</taxon>
        <taxon>Bacilli</taxon>
        <taxon>Lactobacillales</taxon>
        <taxon>Enterococcaceae</taxon>
        <taxon>Vagococcus</taxon>
    </lineage>
</organism>
<feature type="compositionally biased region" description="Basic and acidic residues" evidence="1">
    <location>
        <begin position="98"/>
        <end position="110"/>
    </location>
</feature>
<evidence type="ECO:0000313" key="2">
    <source>
        <dbReference type="EMBL" id="WCG22392.1"/>
    </source>
</evidence>
<sequence length="253" mass="29552">MESMSERKHFRFPLVSDDEPVRLANETKRILFEGEPDTLLSGNVDTYVNKKANVSKTTESVKEETTQKRLKKENDTQEKETLKNKSQHAQQLPKRRSREMSSAKRPEIKQTESSINRRSHRPIYQTTLNNEKKNQTFEKTTSVRKTSHQAPFRPKKLPESLMSEAKTNVWKSAELANQIKEEKKDYLLFDTVNPDFEEDKITNNDNDLNHRKASESDVTNQPMSKKKMRLEKSLSGIMDEEQSQLRANKYFNS</sequence>
<evidence type="ECO:0000256" key="1">
    <source>
        <dbReference type="SAM" id="MobiDB-lite"/>
    </source>
</evidence>
<feature type="region of interest" description="Disordered" evidence="1">
    <location>
        <begin position="54"/>
        <end position="126"/>
    </location>
</feature>
<protein>
    <submittedName>
        <fullName evidence="2">Uncharacterized protein</fullName>
    </submittedName>
</protein>
<dbReference type="Proteomes" id="UP001179600">
    <property type="component" value="Chromosome"/>
</dbReference>
<dbReference type="RefSeq" id="WP_272163230.1">
    <property type="nucleotide sequence ID" value="NZ_CP116507.1"/>
</dbReference>
<feature type="compositionally biased region" description="Basic and acidic residues" evidence="1">
    <location>
        <begin position="59"/>
        <end position="83"/>
    </location>
</feature>
<reference evidence="2" key="1">
    <citation type="submission" date="2023-01" db="EMBL/GenBank/DDBJ databases">
        <title>Oxazolidinone resistance genes in florfenicol resistant enterococci from beef cattle and veal calves at slaughter.</title>
        <authorList>
            <person name="Biggel M."/>
        </authorList>
    </citation>
    <scope>NUCLEOTIDE SEQUENCE</scope>
    <source>
        <strain evidence="2">K204-1</strain>
    </source>
</reference>
<dbReference type="EMBL" id="CP116507">
    <property type="protein sequence ID" value="WCG22392.1"/>
    <property type="molecule type" value="Genomic_DNA"/>
</dbReference>
<dbReference type="AlphaFoldDB" id="A0AAE9XFI5"/>
<gene>
    <name evidence="2" type="ORF">PML95_08320</name>
</gene>
<proteinExistence type="predicted"/>
<name>A0AAE9XFI5_9ENTE</name>
<evidence type="ECO:0000313" key="3">
    <source>
        <dbReference type="Proteomes" id="UP001179600"/>
    </source>
</evidence>